<dbReference type="Gene3D" id="3.90.220.20">
    <property type="entry name" value="DNA methylase specificity domains"/>
    <property type="match status" value="1"/>
</dbReference>
<keyword evidence="3" id="KW-0378">Hydrolase</keyword>
<dbReference type="InterPro" id="IPR052021">
    <property type="entry name" value="Type-I_RS_S_subunit"/>
</dbReference>
<organism evidence="3 4">
    <name type="scientific">Limosilactobacillus reuteri</name>
    <name type="common">Lactobacillus reuteri</name>
    <dbReference type="NCBI Taxonomy" id="1598"/>
    <lineage>
        <taxon>Bacteria</taxon>
        <taxon>Bacillati</taxon>
        <taxon>Bacillota</taxon>
        <taxon>Bacilli</taxon>
        <taxon>Lactobacillales</taxon>
        <taxon>Lactobacillaceae</taxon>
        <taxon>Limosilactobacillus</taxon>
    </lineage>
</organism>
<evidence type="ECO:0000313" key="4">
    <source>
        <dbReference type="Proteomes" id="UP000316394"/>
    </source>
</evidence>
<keyword evidence="1" id="KW-0680">Restriction system</keyword>
<dbReference type="PANTHER" id="PTHR30408:SF12">
    <property type="entry name" value="TYPE I RESTRICTION ENZYME MJAVIII SPECIFICITY SUBUNIT"/>
    <property type="match status" value="1"/>
</dbReference>
<protein>
    <submittedName>
        <fullName evidence="3">Restriction endonuclease subunit S</fullName>
    </submittedName>
</protein>
<keyword evidence="2" id="KW-0238">DNA-binding</keyword>
<evidence type="ECO:0000256" key="1">
    <source>
        <dbReference type="ARBA" id="ARBA00022747"/>
    </source>
</evidence>
<reference evidence="3 4" key="1">
    <citation type="submission" date="2019-07" db="EMBL/GenBank/DDBJ databases">
        <title>Gastrointestinal microbiota of Peromyscus leucopus, the white-footed mouse.</title>
        <authorList>
            <person name="Milovic A."/>
            <person name="Bassam K."/>
            <person name="Barbour A.G."/>
        </authorList>
    </citation>
    <scope>NUCLEOTIDE SEQUENCE [LARGE SCALE GENOMIC DNA]</scope>
    <source>
        <strain evidence="3 4">LL7</strain>
    </source>
</reference>
<dbReference type="AlphaFoldDB" id="A0A517D5F8"/>
<dbReference type="REBASE" id="356449">
    <property type="entry name" value="S2.LreLL7ORF5595P"/>
</dbReference>
<proteinExistence type="predicted"/>
<evidence type="ECO:0000256" key="2">
    <source>
        <dbReference type="ARBA" id="ARBA00023125"/>
    </source>
</evidence>
<dbReference type="InterPro" id="IPR044946">
    <property type="entry name" value="Restrct_endonuc_typeI_TRD_sf"/>
</dbReference>
<dbReference type="Proteomes" id="UP000316394">
    <property type="component" value="Chromosome"/>
</dbReference>
<dbReference type="EMBL" id="CP041676">
    <property type="protein sequence ID" value="QDR72591.1"/>
    <property type="molecule type" value="Genomic_DNA"/>
</dbReference>
<dbReference type="GO" id="GO:0004519">
    <property type="term" value="F:endonuclease activity"/>
    <property type="evidence" value="ECO:0007669"/>
    <property type="project" value="UniProtKB-KW"/>
</dbReference>
<dbReference type="SUPFAM" id="SSF116734">
    <property type="entry name" value="DNA methylase specificity domain"/>
    <property type="match status" value="1"/>
</dbReference>
<sequence>MLSRLNDNLFALSKIIFDHILGNKTIKFSQISTIQNGYAFKSKEYITDKQLMILRTKNINDNHLFSKNDVIYISNNLFSNYKKFLFNTFDTVLVMVGASIGKTGFITSNMMPALQNQNMWRFRPLVSGMPGLLVYQYVNYINEHVKGSATGSARSFYRKKVFNDFNVPYIEHKNYAIFIALQKEINRINVENDILRNIKKSLLNYFF</sequence>
<dbReference type="PANTHER" id="PTHR30408">
    <property type="entry name" value="TYPE-1 RESTRICTION ENZYME ECOKI SPECIFICITY PROTEIN"/>
    <property type="match status" value="1"/>
</dbReference>
<keyword evidence="3" id="KW-0255">Endonuclease</keyword>
<accession>A0A517D5F8</accession>
<dbReference type="GO" id="GO:0009307">
    <property type="term" value="P:DNA restriction-modification system"/>
    <property type="evidence" value="ECO:0007669"/>
    <property type="project" value="UniProtKB-KW"/>
</dbReference>
<dbReference type="GO" id="GO:0003677">
    <property type="term" value="F:DNA binding"/>
    <property type="evidence" value="ECO:0007669"/>
    <property type="project" value="UniProtKB-KW"/>
</dbReference>
<evidence type="ECO:0000313" key="3">
    <source>
        <dbReference type="EMBL" id="QDR72591.1"/>
    </source>
</evidence>
<keyword evidence="3" id="KW-0540">Nuclease</keyword>
<gene>
    <name evidence="3" type="ORF">FOD75_05585</name>
</gene>
<name>A0A517D5F8_LIMRT</name>
<dbReference type="RefSeq" id="WP_144227063.1">
    <property type="nucleotide sequence ID" value="NZ_CP041676.1"/>
</dbReference>